<evidence type="ECO:0000256" key="2">
    <source>
        <dbReference type="ARBA" id="ARBA00010617"/>
    </source>
</evidence>
<keyword evidence="10" id="KW-1185">Reference proteome</keyword>
<evidence type="ECO:0000256" key="1">
    <source>
        <dbReference type="ARBA" id="ARBA00001971"/>
    </source>
</evidence>
<dbReference type="PROSITE" id="PS00086">
    <property type="entry name" value="CYTOCHROME_P450"/>
    <property type="match status" value="1"/>
</dbReference>
<comment type="caution">
    <text evidence="9">The sequence shown here is derived from an EMBL/GenBank/DDBJ whole genome shotgun (WGS) entry which is preliminary data.</text>
</comment>
<keyword evidence="4 6" id="KW-0479">Metal-binding</keyword>
<dbReference type="PANTHER" id="PTHR24305">
    <property type="entry name" value="CYTOCHROME P450"/>
    <property type="match status" value="1"/>
</dbReference>
<organism evidence="9 10">
    <name type="scientific">Ophiocordyceps sinensis</name>
    <dbReference type="NCBI Taxonomy" id="72228"/>
    <lineage>
        <taxon>Eukaryota</taxon>
        <taxon>Fungi</taxon>
        <taxon>Dikarya</taxon>
        <taxon>Ascomycota</taxon>
        <taxon>Pezizomycotina</taxon>
        <taxon>Sordariomycetes</taxon>
        <taxon>Hypocreomycetidae</taxon>
        <taxon>Hypocreales</taxon>
        <taxon>Ophiocordycipitaceae</taxon>
        <taxon>Ophiocordyceps</taxon>
    </lineage>
</organism>
<dbReference type="GO" id="GO:0016705">
    <property type="term" value="F:oxidoreductase activity, acting on paired donors, with incorporation or reduction of molecular oxygen"/>
    <property type="evidence" value="ECO:0007669"/>
    <property type="project" value="InterPro"/>
</dbReference>
<dbReference type="GO" id="GO:0004497">
    <property type="term" value="F:monooxygenase activity"/>
    <property type="evidence" value="ECO:0007669"/>
    <property type="project" value="UniProtKB-KW"/>
</dbReference>
<accession>A0A8H4LTT3</accession>
<keyword evidence="7" id="KW-0560">Oxidoreductase</keyword>
<dbReference type="GO" id="GO:0005506">
    <property type="term" value="F:iron ion binding"/>
    <property type="evidence" value="ECO:0007669"/>
    <property type="project" value="InterPro"/>
</dbReference>
<evidence type="ECO:0000313" key="9">
    <source>
        <dbReference type="EMBL" id="KAF4504957.1"/>
    </source>
</evidence>
<evidence type="ECO:0008006" key="11">
    <source>
        <dbReference type="Google" id="ProtNLM"/>
    </source>
</evidence>
<dbReference type="Pfam" id="PF00067">
    <property type="entry name" value="p450"/>
    <property type="match status" value="1"/>
</dbReference>
<gene>
    <name evidence="9" type="ORF">G6O67_006962</name>
</gene>
<reference evidence="9 10" key="1">
    <citation type="journal article" date="2020" name="Genome Biol. Evol.">
        <title>A new high-quality draft genome assembly of the Chinese cordyceps Ophiocordyceps sinensis.</title>
        <authorList>
            <person name="Shu R."/>
            <person name="Zhang J."/>
            <person name="Meng Q."/>
            <person name="Zhang H."/>
            <person name="Zhou G."/>
            <person name="Li M."/>
            <person name="Wu P."/>
            <person name="Zhao Y."/>
            <person name="Chen C."/>
            <person name="Qin Q."/>
        </authorList>
    </citation>
    <scope>NUCLEOTIDE SEQUENCE [LARGE SCALE GENOMIC DNA]</scope>
    <source>
        <strain evidence="9 10">IOZ07</strain>
    </source>
</reference>
<proteinExistence type="inferred from homology"/>
<dbReference type="EMBL" id="JAAVMX010000008">
    <property type="protein sequence ID" value="KAF4504957.1"/>
    <property type="molecule type" value="Genomic_DNA"/>
</dbReference>
<evidence type="ECO:0000256" key="6">
    <source>
        <dbReference type="PIRSR" id="PIRSR602401-1"/>
    </source>
</evidence>
<evidence type="ECO:0000256" key="3">
    <source>
        <dbReference type="ARBA" id="ARBA00022617"/>
    </source>
</evidence>
<comment type="similarity">
    <text evidence="2 7">Belongs to the cytochrome P450 family.</text>
</comment>
<feature type="binding site" description="axial binding residue" evidence="6">
    <location>
        <position position="498"/>
    </location>
    <ligand>
        <name>heme</name>
        <dbReference type="ChEBI" id="CHEBI:30413"/>
    </ligand>
    <ligandPart>
        <name>Fe</name>
        <dbReference type="ChEBI" id="CHEBI:18248"/>
    </ligandPart>
</feature>
<dbReference type="InterPro" id="IPR050121">
    <property type="entry name" value="Cytochrome_P450_monoxygenase"/>
</dbReference>
<protein>
    <recommendedName>
        <fullName evidence="11">Cytochrome P450</fullName>
    </recommendedName>
</protein>
<dbReference type="PANTHER" id="PTHR24305:SF232">
    <property type="entry name" value="P450, PUTATIVE (EUROFUNG)-RELATED"/>
    <property type="match status" value="1"/>
</dbReference>
<evidence type="ECO:0000256" key="8">
    <source>
        <dbReference type="SAM" id="MobiDB-lite"/>
    </source>
</evidence>
<keyword evidence="7" id="KW-0503">Monooxygenase</keyword>
<name>A0A8H4LTT3_9HYPO</name>
<dbReference type="InterPro" id="IPR002401">
    <property type="entry name" value="Cyt_P450_E_grp-I"/>
</dbReference>
<dbReference type="GO" id="GO:0020037">
    <property type="term" value="F:heme binding"/>
    <property type="evidence" value="ECO:0007669"/>
    <property type="project" value="InterPro"/>
</dbReference>
<dbReference type="InterPro" id="IPR001128">
    <property type="entry name" value="Cyt_P450"/>
</dbReference>
<keyword evidence="5 6" id="KW-0408">Iron</keyword>
<dbReference type="Gene3D" id="1.10.630.10">
    <property type="entry name" value="Cytochrome P450"/>
    <property type="match status" value="1"/>
</dbReference>
<dbReference type="SUPFAM" id="SSF48264">
    <property type="entry name" value="Cytochrome P450"/>
    <property type="match status" value="1"/>
</dbReference>
<feature type="region of interest" description="Disordered" evidence="8">
    <location>
        <begin position="222"/>
        <end position="243"/>
    </location>
</feature>
<dbReference type="PRINTS" id="PR00385">
    <property type="entry name" value="P450"/>
</dbReference>
<dbReference type="OrthoDB" id="1470350at2759"/>
<comment type="cofactor">
    <cofactor evidence="1 6">
        <name>heme</name>
        <dbReference type="ChEBI" id="CHEBI:30413"/>
    </cofactor>
</comment>
<evidence type="ECO:0000256" key="4">
    <source>
        <dbReference type="ARBA" id="ARBA00022723"/>
    </source>
</evidence>
<dbReference type="InterPro" id="IPR036396">
    <property type="entry name" value="Cyt_P450_sf"/>
</dbReference>
<dbReference type="Proteomes" id="UP000557566">
    <property type="component" value="Unassembled WGS sequence"/>
</dbReference>
<dbReference type="PRINTS" id="PR00463">
    <property type="entry name" value="EP450I"/>
</dbReference>
<sequence length="553" mass="60880">MLSTLLGLAGVPLLAALMLVLGLAMACAVYIRCSPRPLAAIPPKCTLAGALLGDLPDIVRTIMAKGSVKAWIVDQTTLHRSELVGFSPTGFLGSPSVVLVNHGEAQDVIRRQGADFDVASLHNDIFRGVVPGAAIARYTDDQYKSIRALTRQVMTPNFLSEVSGPKIYSIVLRFRDAWEAKARRARGRPWNAASDLDRLAMNVGFSVVFGARQLDHPDDISSSWSDEPLHASKPSSPDEPIEFEEAPLPDVCQVSRLHGRALVNASLGAPRLYYFALGFLGSWRASFATVNAFVSKRAAAFSQELARDRGARAATFLEAMLIRNISQHPRARFETMQDEAYSHLLGNNGTISHVMSWAVVYLGIHQDFQRELRASLRAALRHPSLDMIMEASCPLLDAFIQEVLRCRPPVSFILKQALRDTTILDHAIPKGTQVFIPTCGPGLTEPAINTTQATTPGWEKPETFDPHRWLCKDPETGGVNFNPQSGPFLAFGAGRRSCFGKPLAYLNLRVMLTLLVWSFELDELPDKIKARLGLDRHKSEKPGATWVRLRQVC</sequence>
<evidence type="ECO:0000256" key="5">
    <source>
        <dbReference type="ARBA" id="ARBA00023004"/>
    </source>
</evidence>
<dbReference type="InterPro" id="IPR017972">
    <property type="entry name" value="Cyt_P450_CS"/>
</dbReference>
<evidence type="ECO:0000256" key="7">
    <source>
        <dbReference type="RuleBase" id="RU000461"/>
    </source>
</evidence>
<dbReference type="AlphaFoldDB" id="A0A8H4LTT3"/>
<keyword evidence="3 6" id="KW-0349">Heme</keyword>
<evidence type="ECO:0000313" key="10">
    <source>
        <dbReference type="Proteomes" id="UP000557566"/>
    </source>
</evidence>